<dbReference type="PRINTS" id="PR00111">
    <property type="entry name" value="ABHYDROLASE"/>
</dbReference>
<dbReference type="EMBL" id="NWVD01000001">
    <property type="protein sequence ID" value="PCG10032.1"/>
    <property type="molecule type" value="Genomic_DNA"/>
</dbReference>
<keyword evidence="4" id="KW-1185">Reference proteome</keyword>
<gene>
    <name evidence="3" type="ORF">COA17_00740</name>
</gene>
<evidence type="ECO:0000256" key="1">
    <source>
        <dbReference type="ARBA" id="ARBA00022801"/>
    </source>
</evidence>
<dbReference type="Gene3D" id="3.40.50.1820">
    <property type="entry name" value="alpha/beta hydrolase"/>
    <property type="match status" value="1"/>
</dbReference>
<dbReference type="SUPFAM" id="SSF53474">
    <property type="entry name" value="alpha/beta-Hydrolases"/>
    <property type="match status" value="1"/>
</dbReference>
<accession>A0A2A4HYS9</accession>
<evidence type="ECO:0000313" key="3">
    <source>
        <dbReference type="EMBL" id="PCG10032.1"/>
    </source>
</evidence>
<dbReference type="InterPro" id="IPR000073">
    <property type="entry name" value="AB_hydrolase_1"/>
</dbReference>
<dbReference type="RefSeq" id="WP_096609539.1">
    <property type="nucleotide sequence ID" value="NZ_NWVD01000001.1"/>
</dbReference>
<evidence type="ECO:0000259" key="2">
    <source>
        <dbReference type="Pfam" id="PF00561"/>
    </source>
</evidence>
<organism evidence="3 4">
    <name type="scientific">Sphingomonas ginsenosidimutans</name>
    <dbReference type="NCBI Taxonomy" id="862134"/>
    <lineage>
        <taxon>Bacteria</taxon>
        <taxon>Pseudomonadati</taxon>
        <taxon>Pseudomonadota</taxon>
        <taxon>Alphaproteobacteria</taxon>
        <taxon>Sphingomonadales</taxon>
        <taxon>Sphingomonadaceae</taxon>
        <taxon>Sphingomonas</taxon>
    </lineage>
</organism>
<dbReference type="Pfam" id="PF00561">
    <property type="entry name" value="Abhydrolase_1"/>
    <property type="match status" value="1"/>
</dbReference>
<dbReference type="Proteomes" id="UP000218784">
    <property type="component" value="Unassembled WGS sequence"/>
</dbReference>
<sequence>MTPPGAFQPSWTPDPASGIGIAQVAANGLTFEVAQAGEGDHLALCLHGFPELHYSWRHQIPLLAAKGYRVWAPNQRGYGASSRPPEVADYSADRIVADAAALFDASGATKLTLVAHDWGGAIAWMFAINRVRPVERLVVMNLPHPRCFQRALAHWPQRRRSWYMALFQLPWLPERFLLGGDAAAIRRAFRGMAVDKARFPDAVLDVYARAAQRPGAITAMVNWYRAAVRHRDRMALSNGGRVDVPTLIVWGEEDSALGLETLDGTEEFVTDLTIRRLPGVSHWVQQEAPEAVNAILDEWLPEA</sequence>
<dbReference type="PRINTS" id="PR00412">
    <property type="entry name" value="EPOXHYDRLASE"/>
</dbReference>
<dbReference type="GO" id="GO:0016787">
    <property type="term" value="F:hydrolase activity"/>
    <property type="evidence" value="ECO:0007669"/>
    <property type="project" value="UniProtKB-KW"/>
</dbReference>
<keyword evidence="1 3" id="KW-0378">Hydrolase</keyword>
<dbReference type="InterPro" id="IPR000639">
    <property type="entry name" value="Epox_hydrolase-like"/>
</dbReference>
<evidence type="ECO:0000313" key="4">
    <source>
        <dbReference type="Proteomes" id="UP000218784"/>
    </source>
</evidence>
<proteinExistence type="predicted"/>
<dbReference type="AlphaFoldDB" id="A0A2A4HYS9"/>
<dbReference type="PANTHER" id="PTHR43329">
    <property type="entry name" value="EPOXIDE HYDROLASE"/>
    <property type="match status" value="1"/>
</dbReference>
<reference evidence="3 4" key="1">
    <citation type="submission" date="2017-09" db="EMBL/GenBank/DDBJ databases">
        <title>Sphingomonas ginsenosidimutans KACC 14949, whole genome shotgun sequence.</title>
        <authorList>
            <person name="Feng G."/>
            <person name="Zhu H."/>
        </authorList>
    </citation>
    <scope>NUCLEOTIDE SEQUENCE [LARGE SCALE GENOMIC DNA]</scope>
    <source>
        <strain evidence="3 4">KACC 14949</strain>
    </source>
</reference>
<dbReference type="InterPro" id="IPR029058">
    <property type="entry name" value="AB_hydrolase_fold"/>
</dbReference>
<feature type="domain" description="AB hydrolase-1" evidence="2">
    <location>
        <begin position="44"/>
        <end position="288"/>
    </location>
</feature>
<comment type="caution">
    <text evidence="3">The sequence shown here is derived from an EMBL/GenBank/DDBJ whole genome shotgun (WGS) entry which is preliminary data.</text>
</comment>
<name>A0A2A4HYS9_9SPHN</name>
<protein>
    <submittedName>
        <fullName evidence="3">Epoxide hydrolase</fullName>
    </submittedName>
</protein>